<dbReference type="EMBL" id="LT615247">
    <property type="protein sequence ID" value="SCO67423.1"/>
    <property type="molecule type" value="Genomic_DNA"/>
</dbReference>
<dbReference type="VEuPathDB" id="PlasmoDB:PVW1_090037800"/>
<feature type="transmembrane region" description="Helical" evidence="7">
    <location>
        <begin position="517"/>
        <end position="536"/>
    </location>
</feature>
<feature type="region of interest" description="Disordered" evidence="6">
    <location>
        <begin position="383"/>
        <end position="449"/>
    </location>
</feature>
<proteinExistence type="predicted"/>
<name>A0A1G4GXV4_PLAVI</name>
<dbReference type="VEuPathDB" id="PlasmoDB:PVPAM_090037400"/>
<feature type="transmembrane region" description="Helical" evidence="7">
    <location>
        <begin position="1049"/>
        <end position="1073"/>
    </location>
</feature>
<protein>
    <submittedName>
        <fullName evidence="8">(malaria parasite P. vivax) hypothetical protein</fullName>
    </submittedName>
    <submittedName>
        <fullName evidence="9">Amino acid transporter, putative</fullName>
    </submittedName>
</protein>
<organism evidence="9 10">
    <name type="scientific">Plasmodium vivax</name>
    <name type="common">malaria parasite P. vivax</name>
    <dbReference type="NCBI Taxonomy" id="5855"/>
    <lineage>
        <taxon>Eukaryota</taxon>
        <taxon>Sar</taxon>
        <taxon>Alveolata</taxon>
        <taxon>Apicomplexa</taxon>
        <taxon>Aconoidasida</taxon>
        <taxon>Haemosporida</taxon>
        <taxon>Plasmodiidae</taxon>
        <taxon>Plasmodium</taxon>
        <taxon>Plasmodium (Plasmodium)</taxon>
    </lineage>
</organism>
<feature type="compositionally biased region" description="Acidic residues" evidence="6">
    <location>
        <begin position="181"/>
        <end position="191"/>
    </location>
</feature>
<evidence type="ECO:0000256" key="7">
    <source>
        <dbReference type="SAM" id="Phobius"/>
    </source>
</evidence>
<dbReference type="Proteomes" id="UP000779233">
    <property type="component" value="Unassembled WGS sequence"/>
</dbReference>
<feature type="transmembrane region" description="Helical" evidence="7">
    <location>
        <begin position="941"/>
        <end position="960"/>
    </location>
</feature>
<dbReference type="VEuPathDB" id="PlasmoDB:PVP01_0933300"/>
<keyword evidence="4 7" id="KW-1133">Transmembrane helix</keyword>
<evidence type="ECO:0000256" key="2">
    <source>
        <dbReference type="ARBA" id="ARBA00022448"/>
    </source>
</evidence>
<dbReference type="Pfam" id="PF00209">
    <property type="entry name" value="SNF"/>
    <property type="match status" value="1"/>
</dbReference>
<evidence type="ECO:0000313" key="10">
    <source>
        <dbReference type="Proteomes" id="UP000196402"/>
    </source>
</evidence>
<feature type="compositionally biased region" description="Basic and acidic residues" evidence="6">
    <location>
        <begin position="436"/>
        <end position="445"/>
    </location>
</feature>
<feature type="transmembrane region" description="Helical" evidence="7">
    <location>
        <begin position="904"/>
        <end position="929"/>
    </location>
</feature>
<feature type="transmembrane region" description="Helical" evidence="7">
    <location>
        <begin position="1014"/>
        <end position="1037"/>
    </location>
</feature>
<evidence type="ECO:0000313" key="8">
    <source>
        <dbReference type="EMBL" id="CAG9477032.1"/>
    </source>
</evidence>
<dbReference type="SUPFAM" id="SSF161070">
    <property type="entry name" value="SNF-like"/>
    <property type="match status" value="1"/>
</dbReference>
<dbReference type="InterPro" id="IPR000175">
    <property type="entry name" value="Na/ntran_symport"/>
</dbReference>
<feature type="transmembrane region" description="Helical" evidence="7">
    <location>
        <begin position="694"/>
        <end position="712"/>
    </location>
</feature>
<evidence type="ECO:0000256" key="1">
    <source>
        <dbReference type="ARBA" id="ARBA00004141"/>
    </source>
</evidence>
<dbReference type="Proteomes" id="UP000196402">
    <property type="component" value="Chromosome 9"/>
</dbReference>
<accession>A0A1G4GXV4</accession>
<feature type="transmembrane region" description="Helical" evidence="7">
    <location>
        <begin position="1249"/>
        <end position="1274"/>
    </location>
</feature>
<feature type="compositionally biased region" description="Polar residues" evidence="6">
    <location>
        <begin position="389"/>
        <end position="408"/>
    </location>
</feature>
<keyword evidence="2" id="KW-0813">Transport</keyword>
<feature type="transmembrane region" description="Helical" evidence="7">
    <location>
        <begin position="724"/>
        <end position="742"/>
    </location>
</feature>
<feature type="transmembrane region" description="Helical" evidence="7">
    <location>
        <begin position="783"/>
        <end position="805"/>
    </location>
</feature>
<dbReference type="PROSITE" id="PS50267">
    <property type="entry name" value="NA_NEUROTRAN_SYMP_3"/>
    <property type="match status" value="1"/>
</dbReference>
<evidence type="ECO:0000256" key="6">
    <source>
        <dbReference type="SAM" id="MobiDB-lite"/>
    </source>
</evidence>
<reference evidence="9 10" key="1">
    <citation type="submission" date="2016-07" db="EMBL/GenBank/DDBJ databases">
        <authorList>
            <consortium name="Pathogen Informatics"/>
        </authorList>
    </citation>
    <scope>NUCLEOTIDE SEQUENCE [LARGE SCALE GENOMIC DNA]</scope>
    <source>
        <strain evidence="8">PvW1</strain>
    </source>
</reference>
<keyword evidence="5 7" id="KW-0472">Membrane</keyword>
<dbReference type="PANTHER" id="PTHR11616">
    <property type="entry name" value="SODIUM/CHLORIDE DEPENDENT TRANSPORTER"/>
    <property type="match status" value="1"/>
</dbReference>
<feature type="transmembrane region" description="Helical" evidence="7">
    <location>
        <begin position="972"/>
        <end position="994"/>
    </location>
</feature>
<feature type="compositionally biased region" description="Basic and acidic residues" evidence="6">
    <location>
        <begin position="1"/>
        <end position="14"/>
    </location>
</feature>
<evidence type="ECO:0000256" key="5">
    <source>
        <dbReference type="ARBA" id="ARBA00023136"/>
    </source>
</evidence>
<dbReference type="InterPro" id="IPR037272">
    <property type="entry name" value="SNS_sf"/>
</dbReference>
<feature type="region of interest" description="Disordered" evidence="6">
    <location>
        <begin position="163"/>
        <end position="191"/>
    </location>
</feature>
<feature type="transmembrane region" description="Helical" evidence="7">
    <location>
        <begin position="561"/>
        <end position="580"/>
    </location>
</feature>
<dbReference type="GO" id="GO:0005886">
    <property type="term" value="C:plasma membrane"/>
    <property type="evidence" value="ECO:0007669"/>
    <property type="project" value="TreeGrafter"/>
</dbReference>
<feature type="compositionally biased region" description="Basic and acidic residues" evidence="6">
    <location>
        <begin position="411"/>
        <end position="423"/>
    </location>
</feature>
<gene>
    <name evidence="9" type="ORF">PVT01_090036400</name>
    <name evidence="8" type="ORF">PVW1_090037800</name>
</gene>
<feature type="transmembrane region" description="Helical" evidence="7">
    <location>
        <begin position="817"/>
        <end position="839"/>
    </location>
</feature>
<comment type="subcellular location">
    <subcellularLocation>
        <location evidence="1">Membrane</location>
        <topology evidence="1">Multi-pass membrane protein</topology>
    </subcellularLocation>
</comment>
<dbReference type="GO" id="GO:0035725">
    <property type="term" value="P:sodium ion transmembrane transport"/>
    <property type="evidence" value="ECO:0007669"/>
    <property type="project" value="TreeGrafter"/>
</dbReference>
<dbReference type="VEuPathDB" id="PlasmoDB:PVX_092230"/>
<evidence type="ECO:0000256" key="4">
    <source>
        <dbReference type="ARBA" id="ARBA00022989"/>
    </source>
</evidence>
<evidence type="ECO:0000313" key="9">
    <source>
        <dbReference type="EMBL" id="SCO67423.1"/>
    </source>
</evidence>
<sequence length="1392" mass="157495">MIKREHPEKRERAPNEPAYTERKKKKRRQKFNSSGGKYPNDLKSTLYNMCLNFAYSDIYQDYINRLSLNCHNNCDYDQIRRSPFIPREDFFKYYNFPLYDNNFELESEQFYEDEIWKNSDDDVSGVEEVGKYVLERYDAWRYKARTSRIKNLILGMPDRKGVVLPGGGGGGDSAAHRRDDHDDDGDDCDDDGAASTSYASQLFRVISQRKNCNPGADNHRGSGDSRVVKFQRRNEMLSESIRGDTHGGERKSCLEKVKRQVLSFCNKVYDARDPSFMSSLNIYFLNYHDIGKRKIKNAGNEDYICMVQNLAEAQADPLVGRYYKGVHMVQGQEQVQQAQKQMAQHRETHPHECVLTAPGESHFKEEDPLHGQAKHSVDELADVQPEKWPQSSQKGENETGSAPSNGLSEQHGLELEGDRNGRRGDKKVRLSGNWDEAAKSGEPKRSASKNMKRLCSEEIEIYFKKVLKNEIINFNQKRINKRDRWNSLCQFVCSCIGASLTAQCYVDLPPISSSLDYALLLLLLLFCYLFIGLPILQMEYALGQLSQGCIINGLSFLKKKYRGVAIASLLISFCVLSRGVNDAVDTAIVVVSSVRKPLPWNLNQNQCEGIPLRGDCLRKGECIWVTASTGRNDALGGHPPERLFYPGQQFNILNAQMRSKRNRSMLSEIQPKGDHCTSDGTSEWHRFFSKDVKLVWKIGALFLITLTLYFLLRVEGMCLTQCLQYTFFLFFFVALFQIFVLSCELKSTSRVAISEEGTHPIDGHTNGSIFFSTDYFFYLNFEVIAKVCTLVLVSLNCSTGVNYLFSSYSNVGDNLFASAWYVVLGSFIGVATHMAHYYVCVQLLSSVPTGRGTLEVMMPPTCGGSPNSICSLPDLFSKRGDPINNFIVYMASLSRVNFQNMMSFTYFLCSLLALLTSSALHLKGIILVLKESRKFKGIKKKVITLFVIVGYCLLGLLYLSPFGHNANLIMKYATSTCVYLFVVFAQVVCITWTYASERGGRIISGSPPKKKRSFLRQPTLCFFTAMWMVPPAALYLHRHIFPNFFFSSFGLPLLGSTLLFVCVNAFFICSANLKGSLREKLYWLYFFNVDTLRTRLNKILHGRRRSYDLAKGEEHPFAVFLFQKLTIHWCFLMKFFIPQILLTIVLSNVLYNVHLCLHRGVKLVGLHSPNQYGLFAQGESAAHSYLRSSSNGEGESANLGAFSRGVPAAVGITPKGGVTFEGTYQDVLTKTASMGGAHTMKDTKRESSFGGCVHLIGAIAAILLTLFISLLTFARPNKMNCLACTPTNTWKISDVDFKRMNPVNYAYTRCIHFWEEIFPIERIMPPYVRAHISKQVEEPKPVTSLHGDDPTDETIHDKSFSYLNKTDYENYIFNLIDRGSKLSHFPGVKGGH</sequence>
<dbReference type="PANTHER" id="PTHR11616:SF240">
    <property type="entry name" value="BLOATED TUBULES, ISOFORM B-RELATED"/>
    <property type="match status" value="1"/>
</dbReference>
<feature type="region of interest" description="Disordered" evidence="6">
    <location>
        <begin position="1"/>
        <end position="37"/>
    </location>
</feature>
<dbReference type="eggNOG" id="ENOG502QXAD">
    <property type="taxonomic scope" value="Eukaryota"/>
</dbReference>
<keyword evidence="3 7" id="KW-0812">Transmembrane</keyword>
<evidence type="ECO:0000256" key="3">
    <source>
        <dbReference type="ARBA" id="ARBA00022692"/>
    </source>
</evidence>
<dbReference type="EMBL" id="CAJZCX010000007">
    <property type="protein sequence ID" value="CAG9477032.1"/>
    <property type="molecule type" value="Genomic_DNA"/>
</dbReference>